<reference evidence="1 2" key="1">
    <citation type="submission" date="2019-11" db="EMBL/GenBank/DDBJ databases">
        <title>Comparison of genomes from free-living endosymbiotic cyanobacteria isolated from Azolla.</title>
        <authorList>
            <person name="Thiel T."/>
            <person name="Pratte B."/>
        </authorList>
    </citation>
    <scope>NUCLEOTIDE SEQUENCE [LARGE SCALE GENOMIC DNA]</scope>
    <source>
        <strain evidence="1 2">N2B</strain>
    </source>
</reference>
<keyword evidence="1" id="KW-0808">Transferase</keyword>
<dbReference type="GeneID" id="58722444"/>
<comment type="caution">
    <text evidence="1">The sequence shown here is derived from an EMBL/GenBank/DDBJ whole genome shotgun (WGS) entry which is preliminary data.</text>
</comment>
<gene>
    <name evidence="1" type="ORF">GNE12_09650</name>
</gene>
<dbReference type="RefSeq" id="WP_011321529.1">
    <property type="nucleotide sequence ID" value="NZ_JACKZP010000028.1"/>
</dbReference>
<dbReference type="Proteomes" id="UP000570851">
    <property type="component" value="Unassembled WGS sequence"/>
</dbReference>
<organism evidence="1 2">
    <name type="scientific">Trichormus variabilis N2B</name>
    <dbReference type="NCBI Taxonomy" id="2681315"/>
    <lineage>
        <taxon>Bacteria</taxon>
        <taxon>Bacillati</taxon>
        <taxon>Cyanobacteriota</taxon>
        <taxon>Cyanophyceae</taxon>
        <taxon>Nostocales</taxon>
        <taxon>Nostocaceae</taxon>
        <taxon>Trichormus</taxon>
    </lineage>
</organism>
<dbReference type="SUPFAM" id="SSF53756">
    <property type="entry name" value="UDP-Glycosyltransferase/glycogen phosphorylase"/>
    <property type="match status" value="1"/>
</dbReference>
<protein>
    <submittedName>
        <fullName evidence="1">Glycosyl transferase</fullName>
    </submittedName>
</protein>
<dbReference type="PANTHER" id="PTHR38134:SF2">
    <property type="entry name" value="GALACTOKINASE"/>
    <property type="match status" value="1"/>
</dbReference>
<keyword evidence="2" id="KW-1185">Reference proteome</keyword>
<accession>A0ABR6S718</accession>
<dbReference type="InterPro" id="IPR053205">
    <property type="entry name" value="GHMP_kinase_L-arabinokinase"/>
</dbReference>
<sequence>MKRPILYVAITNHGFGHATRTASVAATIQKLCPEVLLIMVTTAPRWLLECYIEGDFIHRQRAFDLGVVQSDSLNMDKDATLAKLLEIKKQQNSLIASEVNFIRQNRVDLILADIPFLAPLFAKAAGIPCWMMSNFGWDFIYRSWGGEFAVIADWISECYSQCNQLFRLPFHEPLQAFPKIIDVGLTGGSPRYSVEEIRSLWGITAPKDKTILLTFGGLGLQQIPYENLKHFPDWQFIVFDQSAPNLPNLIKIQDRKYRPVDFMPICGRVVSKPGFSTFSEATLLDAPLVTIPRDDFAEAALLLEGIANYNSHQILTPEEFFQGNWDFLHQPLQSPKQTQPIAKDGNVAIAQAVLEYLQFI</sequence>
<proteinExistence type="predicted"/>
<dbReference type="EMBL" id="JACKZP010000028">
    <property type="protein sequence ID" value="MBC1302180.1"/>
    <property type="molecule type" value="Genomic_DNA"/>
</dbReference>
<dbReference type="PANTHER" id="PTHR38134">
    <property type="entry name" value="SLR1395 PROTEIN"/>
    <property type="match status" value="1"/>
</dbReference>
<dbReference type="GO" id="GO:0016740">
    <property type="term" value="F:transferase activity"/>
    <property type="evidence" value="ECO:0007669"/>
    <property type="project" value="UniProtKB-KW"/>
</dbReference>
<evidence type="ECO:0000313" key="1">
    <source>
        <dbReference type="EMBL" id="MBC1302180.1"/>
    </source>
</evidence>
<name>A0ABR6S718_ANAVA</name>
<evidence type="ECO:0000313" key="2">
    <source>
        <dbReference type="Proteomes" id="UP000570851"/>
    </source>
</evidence>